<dbReference type="HAMAP" id="MF_01959">
    <property type="entry name" value="CcmE"/>
    <property type="match status" value="1"/>
</dbReference>
<dbReference type="Pfam" id="PF03100">
    <property type="entry name" value="CcmE"/>
    <property type="match status" value="1"/>
</dbReference>
<dbReference type="InterPro" id="IPR012340">
    <property type="entry name" value="NA-bd_OB-fold"/>
</dbReference>
<keyword evidence="10" id="KW-1003">Cell membrane</keyword>
<comment type="caution">
    <text evidence="12">The sequence shown here is derived from an EMBL/GenBank/DDBJ whole genome shotgun (WGS) entry which is preliminary data.</text>
</comment>
<dbReference type="NCBIfam" id="NF009727">
    <property type="entry name" value="PRK13254.1-1"/>
    <property type="match status" value="1"/>
</dbReference>
<evidence type="ECO:0000256" key="11">
    <source>
        <dbReference type="PIRSR" id="PIRSR604329-50"/>
    </source>
</evidence>
<evidence type="ECO:0000256" key="1">
    <source>
        <dbReference type="ARBA" id="ARBA00004370"/>
    </source>
</evidence>
<comment type="similarity">
    <text evidence="10">Belongs to the CcmE/CycJ family.</text>
</comment>
<dbReference type="PANTHER" id="PTHR34128">
    <property type="entry name" value="CYTOCHROME C-TYPE BIOGENESIS PROTEIN CCME HOMOLOG, MITOCHONDRIAL"/>
    <property type="match status" value="1"/>
</dbReference>
<dbReference type="Proteomes" id="UP000317839">
    <property type="component" value="Unassembled WGS sequence"/>
</dbReference>
<keyword evidence="13" id="KW-1185">Reference proteome</keyword>
<keyword evidence="4 10" id="KW-0479">Metal-binding</keyword>
<evidence type="ECO:0000256" key="7">
    <source>
        <dbReference type="ARBA" id="ARBA00022989"/>
    </source>
</evidence>
<evidence type="ECO:0000256" key="3">
    <source>
        <dbReference type="ARBA" id="ARBA00022692"/>
    </source>
</evidence>
<keyword evidence="8 10" id="KW-0408">Iron</keyword>
<dbReference type="Gene3D" id="2.40.50.140">
    <property type="entry name" value="Nucleic acid-binding proteins"/>
    <property type="match status" value="1"/>
</dbReference>
<dbReference type="PANTHER" id="PTHR34128:SF2">
    <property type="entry name" value="CYTOCHROME C-TYPE BIOGENESIS PROTEIN CCME HOMOLOG, MITOCHONDRIAL"/>
    <property type="match status" value="1"/>
</dbReference>
<dbReference type="SUPFAM" id="SSF82093">
    <property type="entry name" value="Heme chaperone CcmE"/>
    <property type="match status" value="1"/>
</dbReference>
<dbReference type="NCBIfam" id="NF009729">
    <property type="entry name" value="PRK13254.1-3"/>
    <property type="match status" value="1"/>
</dbReference>
<organism evidence="12 13">
    <name type="scientific">Aliikangiella marina</name>
    <dbReference type="NCBI Taxonomy" id="1712262"/>
    <lineage>
        <taxon>Bacteria</taxon>
        <taxon>Pseudomonadati</taxon>
        <taxon>Pseudomonadota</taxon>
        <taxon>Gammaproteobacteria</taxon>
        <taxon>Oceanospirillales</taxon>
        <taxon>Pleioneaceae</taxon>
        <taxon>Aliikangiella</taxon>
    </lineage>
</organism>
<evidence type="ECO:0000256" key="9">
    <source>
        <dbReference type="ARBA" id="ARBA00023136"/>
    </source>
</evidence>
<evidence type="ECO:0000256" key="6">
    <source>
        <dbReference type="ARBA" id="ARBA00022968"/>
    </source>
</evidence>
<keyword evidence="6 10" id="KW-0735">Signal-anchor</keyword>
<feature type="binding site" description="covalent" evidence="10 11">
    <location>
        <position position="127"/>
    </location>
    <ligand>
        <name>heme</name>
        <dbReference type="ChEBI" id="CHEBI:30413"/>
    </ligand>
</feature>
<dbReference type="OrthoDB" id="9793584at2"/>
<feature type="topological domain" description="Extracellular" evidence="10">
    <location>
        <begin position="30"/>
        <end position="151"/>
    </location>
</feature>
<dbReference type="EMBL" id="VIKR01000006">
    <property type="protein sequence ID" value="TQV71690.1"/>
    <property type="molecule type" value="Genomic_DNA"/>
</dbReference>
<reference evidence="12 13" key="1">
    <citation type="submission" date="2019-06" db="EMBL/GenBank/DDBJ databases">
        <title>Draft genome of Aliikangiella marina GYP-15.</title>
        <authorList>
            <person name="Wang G."/>
        </authorList>
    </citation>
    <scope>NUCLEOTIDE SEQUENCE [LARGE SCALE GENOMIC DNA]</scope>
    <source>
        <strain evidence="12 13">GYP-15</strain>
    </source>
</reference>
<evidence type="ECO:0000256" key="2">
    <source>
        <dbReference type="ARBA" id="ARBA00022617"/>
    </source>
</evidence>
<dbReference type="GO" id="GO:0017004">
    <property type="term" value="P:cytochrome complex assembly"/>
    <property type="evidence" value="ECO:0007669"/>
    <property type="project" value="UniProtKB-KW"/>
</dbReference>
<dbReference type="GO" id="GO:0005886">
    <property type="term" value="C:plasma membrane"/>
    <property type="evidence" value="ECO:0007669"/>
    <property type="project" value="UniProtKB-SubCell"/>
</dbReference>
<dbReference type="GO" id="GO:0017003">
    <property type="term" value="P:protein-heme linkage"/>
    <property type="evidence" value="ECO:0007669"/>
    <property type="project" value="UniProtKB-UniRule"/>
</dbReference>
<dbReference type="InterPro" id="IPR036127">
    <property type="entry name" value="CcmE-like_sf"/>
</dbReference>
<sequence length="151" mass="16549">MKPHRKKKLLAIVGGVLALSVAVGLILYASGQKMNLFYTPSEIAQGKAPLDQIIRVGGLVKMGTVEHVDRDDSVLETRFVVTDKAMDINVTFDRVLPDLFREGQGVVALGRIDEQGVFVATEVLAKHDEEYKAPEVLDALERAGHPVKKDD</sequence>
<dbReference type="InterPro" id="IPR004329">
    <property type="entry name" value="CcmE"/>
</dbReference>
<accession>A0A545T3B2</accession>
<name>A0A545T3B2_9GAMM</name>
<comment type="subcellular location">
    <subcellularLocation>
        <location evidence="10">Cell membrane</location>
        <topology evidence="10">Single-pass type II membrane protein</topology>
    </subcellularLocation>
    <subcellularLocation>
        <location evidence="1">Membrane</location>
    </subcellularLocation>
</comment>
<evidence type="ECO:0000313" key="12">
    <source>
        <dbReference type="EMBL" id="TQV71690.1"/>
    </source>
</evidence>
<evidence type="ECO:0000256" key="10">
    <source>
        <dbReference type="HAMAP-Rule" id="MF_01959"/>
    </source>
</evidence>
<dbReference type="GO" id="GO:0020037">
    <property type="term" value="F:heme binding"/>
    <property type="evidence" value="ECO:0007669"/>
    <property type="project" value="InterPro"/>
</dbReference>
<gene>
    <name evidence="10 12" type="primary">ccmE</name>
    <name evidence="10" type="synonym">cycJ</name>
    <name evidence="12" type="ORF">FLL45_19940</name>
</gene>
<keyword evidence="3 10" id="KW-0812">Transmembrane</keyword>
<evidence type="ECO:0000313" key="13">
    <source>
        <dbReference type="Proteomes" id="UP000317839"/>
    </source>
</evidence>
<evidence type="ECO:0000256" key="5">
    <source>
        <dbReference type="ARBA" id="ARBA00022748"/>
    </source>
</evidence>
<dbReference type="AlphaFoldDB" id="A0A545T3B2"/>
<protein>
    <recommendedName>
        <fullName evidence="10">Cytochrome c-type biogenesis protein CcmE</fullName>
    </recommendedName>
    <alternativeName>
        <fullName evidence="10">Cytochrome c maturation protein E</fullName>
    </alternativeName>
    <alternativeName>
        <fullName evidence="10">Heme chaperone CcmE</fullName>
    </alternativeName>
</protein>
<comment type="function">
    <text evidence="10">Heme chaperone required for the biogenesis of c-type cytochromes. Transiently binds heme delivered by CcmC and transfers the heme to apo-cytochromes in a process facilitated by CcmF and CcmH.</text>
</comment>
<keyword evidence="2 10" id="KW-0349">Heme</keyword>
<evidence type="ECO:0000256" key="4">
    <source>
        <dbReference type="ARBA" id="ARBA00022723"/>
    </source>
</evidence>
<feature type="binding site" description="axial binding residue" evidence="10 11">
    <location>
        <position position="131"/>
    </location>
    <ligand>
        <name>heme</name>
        <dbReference type="ChEBI" id="CHEBI:30413"/>
    </ligand>
    <ligandPart>
        <name>Fe</name>
        <dbReference type="ChEBI" id="CHEBI:18248"/>
    </ligandPart>
</feature>
<keyword evidence="9 10" id="KW-0472">Membrane</keyword>
<keyword evidence="7 10" id="KW-1133">Transmembrane helix</keyword>
<feature type="topological domain" description="Cytoplasmic" evidence="10">
    <location>
        <begin position="1"/>
        <end position="8"/>
    </location>
</feature>
<dbReference type="GO" id="GO:0046872">
    <property type="term" value="F:metal ion binding"/>
    <property type="evidence" value="ECO:0007669"/>
    <property type="project" value="UniProtKB-KW"/>
</dbReference>
<proteinExistence type="inferred from homology"/>
<keyword evidence="5 10" id="KW-0201">Cytochrome c-type biogenesis</keyword>
<evidence type="ECO:0000256" key="8">
    <source>
        <dbReference type="ARBA" id="ARBA00023004"/>
    </source>
</evidence>